<name>A0A1H6I860_RUMFL</name>
<gene>
    <name evidence="1" type="ORF">SAMN02910265_00611</name>
</gene>
<dbReference type="InterPro" id="IPR010181">
    <property type="entry name" value="CGCAxxGCC_motif"/>
</dbReference>
<accession>A0A1H6I860</accession>
<dbReference type="EMBL" id="FNWV01000001">
    <property type="protein sequence ID" value="SEH42519.1"/>
    <property type="molecule type" value="Genomic_DNA"/>
</dbReference>
<dbReference type="RefSeq" id="WP_074714408.1">
    <property type="nucleotide sequence ID" value="NZ_FNWV01000001.1"/>
</dbReference>
<organism evidence="1 2">
    <name type="scientific">Ruminococcus flavefaciens</name>
    <dbReference type="NCBI Taxonomy" id="1265"/>
    <lineage>
        <taxon>Bacteria</taxon>
        <taxon>Bacillati</taxon>
        <taxon>Bacillota</taxon>
        <taxon>Clostridia</taxon>
        <taxon>Eubacteriales</taxon>
        <taxon>Oscillospiraceae</taxon>
        <taxon>Ruminococcus</taxon>
    </lineage>
</organism>
<proteinExistence type="predicted"/>
<evidence type="ECO:0000313" key="1">
    <source>
        <dbReference type="EMBL" id="SEH42519.1"/>
    </source>
</evidence>
<sequence length="155" mass="17247">MKYDHAEKACQLFADGLNCAQSVLVAFCDVTGLDRELAVKLSSSFGGGMGRMREVCGTCSAMFMIAGIVYGPGESFSHEDKSEHYKRIQYLASQFKEAHDTIICRELLKGLAVTSTPEPEKRTEEYYKVRPCVRFVRTAAEIMDKYLSENPPANG</sequence>
<dbReference type="OrthoDB" id="9791535at2"/>
<dbReference type="NCBIfam" id="TIGR01909">
    <property type="entry name" value="C_GCAxxG_C_C"/>
    <property type="match status" value="1"/>
</dbReference>
<dbReference type="Pfam" id="PF09719">
    <property type="entry name" value="C_GCAxxG_C_C"/>
    <property type="match status" value="1"/>
</dbReference>
<dbReference type="AlphaFoldDB" id="A0A1H6I860"/>
<reference evidence="1 2" key="1">
    <citation type="submission" date="2016-10" db="EMBL/GenBank/DDBJ databases">
        <authorList>
            <person name="de Groot N.N."/>
        </authorList>
    </citation>
    <scope>NUCLEOTIDE SEQUENCE [LARGE SCALE GENOMIC DNA]</scope>
    <source>
        <strain evidence="1 2">YAD2003</strain>
    </source>
</reference>
<protein>
    <submittedName>
        <fullName evidence="1">C_GCAxxG_C_C family probable redox protein</fullName>
    </submittedName>
</protein>
<evidence type="ECO:0000313" key="2">
    <source>
        <dbReference type="Proteomes" id="UP000183190"/>
    </source>
</evidence>
<dbReference type="Proteomes" id="UP000183190">
    <property type="component" value="Unassembled WGS sequence"/>
</dbReference>